<dbReference type="PANTHER" id="PTHR45527:SF15">
    <property type="entry name" value="NONRIBOSOMAL PEPTIDE SYNTHETASE EASA-RELATED"/>
    <property type="match status" value="1"/>
</dbReference>
<dbReference type="GO" id="GO:0005737">
    <property type="term" value="C:cytoplasm"/>
    <property type="evidence" value="ECO:0007669"/>
    <property type="project" value="TreeGrafter"/>
</dbReference>
<dbReference type="AlphaFoldDB" id="A0A9P4MYU0"/>
<dbReference type="Gene3D" id="3.30.300.30">
    <property type="match status" value="1"/>
</dbReference>
<dbReference type="FunFam" id="3.40.50.12780:FF:000014">
    <property type="entry name" value="Nonribosomal peptide synthetase 1"/>
    <property type="match status" value="1"/>
</dbReference>
<dbReference type="GO" id="GO:0031177">
    <property type="term" value="F:phosphopantetheine binding"/>
    <property type="evidence" value="ECO:0007669"/>
    <property type="project" value="TreeGrafter"/>
</dbReference>
<organism evidence="5 6">
    <name type="scientific">Lojkania enalia</name>
    <dbReference type="NCBI Taxonomy" id="147567"/>
    <lineage>
        <taxon>Eukaryota</taxon>
        <taxon>Fungi</taxon>
        <taxon>Dikarya</taxon>
        <taxon>Ascomycota</taxon>
        <taxon>Pezizomycotina</taxon>
        <taxon>Dothideomycetes</taxon>
        <taxon>Pleosporomycetidae</taxon>
        <taxon>Pleosporales</taxon>
        <taxon>Pleosporales incertae sedis</taxon>
        <taxon>Lojkania</taxon>
    </lineage>
</organism>
<feature type="non-terminal residue" evidence="5">
    <location>
        <position position="490"/>
    </location>
</feature>
<evidence type="ECO:0000259" key="4">
    <source>
        <dbReference type="Pfam" id="PF00501"/>
    </source>
</evidence>
<dbReference type="PANTHER" id="PTHR45527">
    <property type="entry name" value="NONRIBOSOMAL PEPTIDE SYNTHETASE"/>
    <property type="match status" value="1"/>
</dbReference>
<dbReference type="FunFam" id="3.40.50.980:FF:000001">
    <property type="entry name" value="Non-ribosomal peptide synthetase"/>
    <property type="match status" value="1"/>
</dbReference>
<feature type="domain" description="AMP-dependent synthetase/ligase" evidence="4">
    <location>
        <begin position="68"/>
        <end position="406"/>
    </location>
</feature>
<dbReference type="GO" id="GO:0016874">
    <property type="term" value="F:ligase activity"/>
    <property type="evidence" value="ECO:0007669"/>
    <property type="project" value="UniProtKB-KW"/>
</dbReference>
<reference evidence="6" key="1">
    <citation type="journal article" date="2020" name="Stud. Mycol.">
        <title>101 Dothideomycetes genomes: A test case for predicting lifestyles and emergence of pathogens.</title>
        <authorList>
            <person name="Haridas S."/>
            <person name="Albert R."/>
            <person name="Binder M."/>
            <person name="Bloem J."/>
            <person name="LaButti K."/>
            <person name="Salamov A."/>
            <person name="Andreopoulos B."/>
            <person name="Baker S."/>
            <person name="Barry K."/>
            <person name="Bills G."/>
            <person name="Bluhm B."/>
            <person name="Cannon C."/>
            <person name="Castanera R."/>
            <person name="Culley D."/>
            <person name="Daum C."/>
            <person name="Ezra D."/>
            <person name="Gonzalez J."/>
            <person name="Henrissat B."/>
            <person name="Kuo A."/>
            <person name="Liang C."/>
            <person name="Lipzen A."/>
            <person name="Lutzoni F."/>
            <person name="Magnuson J."/>
            <person name="Mondo S."/>
            <person name="Nolan M."/>
            <person name="Ohm R."/>
            <person name="Pangilinan J."/>
            <person name="Park H.-J."/>
            <person name="Ramirez L."/>
            <person name="Alfaro M."/>
            <person name="Sun H."/>
            <person name="Tritt A."/>
            <person name="Yoshinaga Y."/>
            <person name="Zwiers L.-H."/>
            <person name="Turgeon B."/>
            <person name="Goodwin S."/>
            <person name="Spatafora J."/>
            <person name="Crous P."/>
            <person name="Grigoriev I."/>
        </authorList>
    </citation>
    <scope>NUCLEOTIDE SEQUENCE [LARGE SCALE GENOMIC DNA]</scope>
    <source>
        <strain evidence="6">CBS 304.66</strain>
    </source>
</reference>
<feature type="non-terminal residue" evidence="5">
    <location>
        <position position="1"/>
    </location>
</feature>
<name>A0A9P4MYU0_9PLEO</name>
<dbReference type="EMBL" id="ML986704">
    <property type="protein sequence ID" value="KAF2259632.1"/>
    <property type="molecule type" value="Genomic_DNA"/>
</dbReference>
<keyword evidence="3" id="KW-0436">Ligase</keyword>
<evidence type="ECO:0000256" key="3">
    <source>
        <dbReference type="ARBA" id="ARBA00022598"/>
    </source>
</evidence>
<evidence type="ECO:0000256" key="2">
    <source>
        <dbReference type="ARBA" id="ARBA00022553"/>
    </source>
</evidence>
<protein>
    <submittedName>
        <fullName evidence="5">Amino acid adenylation</fullName>
    </submittedName>
</protein>
<accession>A0A9P4MYU0</accession>
<dbReference type="InterPro" id="IPR045851">
    <property type="entry name" value="AMP-bd_C_sf"/>
</dbReference>
<dbReference type="Gene3D" id="3.40.50.980">
    <property type="match status" value="2"/>
</dbReference>
<dbReference type="Proteomes" id="UP000800093">
    <property type="component" value="Unassembled WGS sequence"/>
</dbReference>
<sequence>VASPIAKAQMAAFGDAVTFLLEGVGKYIRDFASHGIQDQDAFSRWNSTMPPRLERCVHDLVRDKMVTQPSVLAISAWDGEMTYGELDDASRRLAHHLAGRGVGPEVMIGLCMDKSKWAVVAMLAILRAGGAVVPLGSQHPLARIEGIVQDTAAPLLLVDRDHEQRLAALATHTQLLAVDCFFNGAPATAAATRFTEPCTSVRPDHVAWVIYTSGSTGKPKGVVLEHGALATSILAHGPAIGIQSHDRLSQFAAHTFDVAIAEIMTTLSFGACICVPSENDRINRLTPFLSEANITIATLTSTVAALVQPHDTPTIRTLILTGEAVQPKVVDQWVQQATVMNAYGPSESSIWTTGNKIQNKSEATNIGKPLAGGFWVVNPANIGQLVPLGAPGELLIEGPLLARGYLNDPAKTAAAFVTDPAFVQQLGLSASRRMYRTGDIVQQNADGSLTYLGRRDTQVKIRGQRVEIGEIESHIVRLLPDAREAIVDVV</sequence>
<dbReference type="Pfam" id="PF00501">
    <property type="entry name" value="AMP-binding"/>
    <property type="match status" value="1"/>
</dbReference>
<dbReference type="Gene3D" id="2.30.38.10">
    <property type="entry name" value="Luciferase, Domain 3"/>
    <property type="match status" value="1"/>
</dbReference>
<proteinExistence type="predicted"/>
<dbReference type="GO" id="GO:0043041">
    <property type="term" value="P:amino acid activation for nonribosomal peptide biosynthetic process"/>
    <property type="evidence" value="ECO:0007669"/>
    <property type="project" value="TreeGrafter"/>
</dbReference>
<dbReference type="SUPFAM" id="SSF56801">
    <property type="entry name" value="Acetyl-CoA synthetase-like"/>
    <property type="match status" value="1"/>
</dbReference>
<dbReference type="OrthoDB" id="416786at2759"/>
<dbReference type="GO" id="GO:0044550">
    <property type="term" value="P:secondary metabolite biosynthetic process"/>
    <property type="evidence" value="ECO:0007669"/>
    <property type="project" value="TreeGrafter"/>
</dbReference>
<comment type="caution">
    <text evidence="5">The sequence shown here is derived from an EMBL/GenBank/DDBJ whole genome shotgun (WGS) entry which is preliminary data.</text>
</comment>
<keyword evidence="1" id="KW-0596">Phosphopantetheine</keyword>
<dbReference type="InterPro" id="IPR020845">
    <property type="entry name" value="AMP-binding_CS"/>
</dbReference>
<dbReference type="NCBIfam" id="TIGR01733">
    <property type="entry name" value="AA-adenyl-dom"/>
    <property type="match status" value="1"/>
</dbReference>
<dbReference type="InterPro" id="IPR010071">
    <property type="entry name" value="AA_adenyl_dom"/>
</dbReference>
<evidence type="ECO:0000313" key="6">
    <source>
        <dbReference type="Proteomes" id="UP000800093"/>
    </source>
</evidence>
<dbReference type="PROSITE" id="PS00455">
    <property type="entry name" value="AMP_BINDING"/>
    <property type="match status" value="1"/>
</dbReference>
<keyword evidence="2" id="KW-0597">Phosphoprotein</keyword>
<dbReference type="InterPro" id="IPR000873">
    <property type="entry name" value="AMP-dep_synth/lig_dom"/>
</dbReference>
<evidence type="ECO:0000256" key="1">
    <source>
        <dbReference type="ARBA" id="ARBA00022450"/>
    </source>
</evidence>
<gene>
    <name evidence="5" type="ORF">CC78DRAFT_435656</name>
</gene>
<dbReference type="CDD" id="cd05918">
    <property type="entry name" value="A_NRPS_SidN3_like"/>
    <property type="match status" value="1"/>
</dbReference>
<evidence type="ECO:0000313" key="5">
    <source>
        <dbReference type="EMBL" id="KAF2259632.1"/>
    </source>
</evidence>
<keyword evidence="6" id="KW-1185">Reference proteome</keyword>